<keyword evidence="2" id="KW-1185">Reference proteome</keyword>
<organism evidence="1 2">
    <name type="scientific">Chitinophaga chungangae</name>
    <dbReference type="NCBI Taxonomy" id="2821488"/>
    <lineage>
        <taxon>Bacteria</taxon>
        <taxon>Pseudomonadati</taxon>
        <taxon>Bacteroidota</taxon>
        <taxon>Chitinophagia</taxon>
        <taxon>Chitinophagales</taxon>
        <taxon>Chitinophagaceae</taxon>
        <taxon>Chitinophaga</taxon>
    </lineage>
</organism>
<evidence type="ECO:0000313" key="2">
    <source>
        <dbReference type="Proteomes" id="UP000679126"/>
    </source>
</evidence>
<proteinExistence type="predicted"/>
<accession>A0ABS3YHH7</accession>
<comment type="caution">
    <text evidence="1">The sequence shown here is derived from an EMBL/GenBank/DDBJ whole genome shotgun (WGS) entry which is preliminary data.</text>
</comment>
<evidence type="ECO:0000313" key="1">
    <source>
        <dbReference type="EMBL" id="MBO9154136.1"/>
    </source>
</evidence>
<protein>
    <submittedName>
        <fullName evidence="1">Uncharacterized protein</fullName>
    </submittedName>
</protein>
<dbReference type="Proteomes" id="UP000679126">
    <property type="component" value="Unassembled WGS sequence"/>
</dbReference>
<name>A0ABS3YHH7_9BACT</name>
<reference evidence="2" key="1">
    <citation type="submission" date="2021-03" db="EMBL/GenBank/DDBJ databases">
        <title>Assistant Professor.</title>
        <authorList>
            <person name="Huq M.A."/>
        </authorList>
    </citation>
    <scope>NUCLEOTIDE SEQUENCE [LARGE SCALE GENOMIC DNA]</scope>
    <source>
        <strain evidence="2">MAH-28</strain>
    </source>
</reference>
<dbReference type="EMBL" id="JAGHKP010000003">
    <property type="protein sequence ID" value="MBO9154136.1"/>
    <property type="molecule type" value="Genomic_DNA"/>
</dbReference>
<sequence>MESVKLLDDVIEDLLERGYSLGFGALAKGHVLLAKDFAIDEIVRCWEYDHAAGMIYVFAISSVKYGVKGIVVNAIREETAFTYRQVFSRIKCALLRLFRVTVKR</sequence>
<dbReference type="RefSeq" id="WP_209147255.1">
    <property type="nucleotide sequence ID" value="NZ_JAGHKP010000003.1"/>
</dbReference>
<gene>
    <name evidence="1" type="ORF">J7I43_18060</name>
</gene>